<reference evidence="2 3" key="1">
    <citation type="submission" date="2024-06" db="EMBL/GenBank/DDBJ databases">
        <title>Pontibacter populi HYL7-15.</title>
        <authorList>
            <person name="Kim M.K."/>
        </authorList>
    </citation>
    <scope>NUCLEOTIDE SEQUENCE [LARGE SCALE GENOMIC DNA]</scope>
    <source>
        <strain evidence="2 3">HYL7-15</strain>
    </source>
</reference>
<feature type="signal peptide" evidence="1">
    <location>
        <begin position="1"/>
        <end position="21"/>
    </location>
</feature>
<keyword evidence="1" id="KW-0732">Signal</keyword>
<comment type="caution">
    <text evidence="2">The sequence shown here is derived from an EMBL/GenBank/DDBJ whole genome shotgun (WGS) entry which is preliminary data.</text>
</comment>
<accession>A0ABV1RRG9</accession>
<dbReference type="EMBL" id="JBEOKT010000004">
    <property type="protein sequence ID" value="MER2996983.1"/>
    <property type="molecule type" value="Genomic_DNA"/>
</dbReference>
<keyword evidence="3" id="KW-1185">Reference proteome</keyword>
<organism evidence="2 3">
    <name type="scientific">Pontibacter populi</name>
    <dbReference type="NCBI Taxonomy" id="890055"/>
    <lineage>
        <taxon>Bacteria</taxon>
        <taxon>Pseudomonadati</taxon>
        <taxon>Bacteroidota</taxon>
        <taxon>Cytophagia</taxon>
        <taxon>Cytophagales</taxon>
        <taxon>Hymenobacteraceae</taxon>
        <taxon>Pontibacter</taxon>
    </lineage>
</organism>
<sequence>MTKFYLVLISFLITINVSCFAQINSADLKRLHNTAAYKGSQEELFKVLAKNIRFPQRAVMSNKLVTIVGVLKIDRNGQIVEVGTLHKADENYTDAFKNIVEKTKGKWEATNDTAKYFYAVIPVQFNYMDSGYTLFETNKPAYFQETIVVTAAGTRGAFTGLYEKYESELIAQVNELSKKEVYSEAVKPMIELVNLQPLHIGYYDPLIGLLKKAGNNADAAHYEQVKALLSGQ</sequence>
<evidence type="ECO:0000256" key="1">
    <source>
        <dbReference type="SAM" id="SignalP"/>
    </source>
</evidence>
<evidence type="ECO:0000313" key="2">
    <source>
        <dbReference type="EMBL" id="MER2996983.1"/>
    </source>
</evidence>
<evidence type="ECO:0008006" key="4">
    <source>
        <dbReference type="Google" id="ProtNLM"/>
    </source>
</evidence>
<dbReference type="RefSeq" id="WP_350411329.1">
    <property type="nucleotide sequence ID" value="NZ_JBEOKT010000004.1"/>
</dbReference>
<proteinExistence type="predicted"/>
<feature type="chain" id="PRO_5045099574" description="TonB C-terminal domain-containing protein" evidence="1">
    <location>
        <begin position="22"/>
        <end position="232"/>
    </location>
</feature>
<protein>
    <recommendedName>
        <fullName evidence="4">TonB C-terminal domain-containing protein</fullName>
    </recommendedName>
</protein>
<dbReference type="Gene3D" id="3.30.1150.10">
    <property type="match status" value="1"/>
</dbReference>
<evidence type="ECO:0000313" key="3">
    <source>
        <dbReference type="Proteomes" id="UP001476807"/>
    </source>
</evidence>
<dbReference type="Proteomes" id="UP001476807">
    <property type="component" value="Unassembled WGS sequence"/>
</dbReference>
<gene>
    <name evidence="2" type="ORF">ABS362_05460</name>
</gene>
<name>A0ABV1RRG9_9BACT</name>